<organism evidence="1 2">
    <name type="scientific">Cellulomonas wangleii</name>
    <dbReference type="NCBI Taxonomy" id="2816956"/>
    <lineage>
        <taxon>Bacteria</taxon>
        <taxon>Bacillati</taxon>
        <taxon>Actinomycetota</taxon>
        <taxon>Actinomycetes</taxon>
        <taxon>Micrococcales</taxon>
        <taxon>Cellulomonadaceae</taxon>
        <taxon>Cellulomonas</taxon>
    </lineage>
</organism>
<name>A0ABX8D1C5_9CELL</name>
<protein>
    <submittedName>
        <fullName evidence="1">Uncharacterized protein</fullName>
    </submittedName>
</protein>
<evidence type="ECO:0000313" key="1">
    <source>
        <dbReference type="EMBL" id="QVI61260.1"/>
    </source>
</evidence>
<proteinExistence type="predicted"/>
<sequence length="65" mass="6805">MRRRMLVRQRTTSDLTVHAGADGVGVVLAHDGETTRLPPDAVARLRIVPGALAVYAADRPGAASA</sequence>
<keyword evidence="2" id="KW-1185">Reference proteome</keyword>
<accession>A0ABX8D1C5</accession>
<dbReference type="RefSeq" id="WP_207340892.1">
    <property type="nucleotide sequence ID" value="NZ_CP074405.1"/>
</dbReference>
<dbReference type="EMBL" id="CP074405">
    <property type="protein sequence ID" value="QVI61260.1"/>
    <property type="molecule type" value="Genomic_DNA"/>
</dbReference>
<evidence type="ECO:0000313" key="2">
    <source>
        <dbReference type="Proteomes" id="UP000677804"/>
    </source>
</evidence>
<gene>
    <name evidence="1" type="ORF">KG103_12245</name>
</gene>
<dbReference type="Proteomes" id="UP000677804">
    <property type="component" value="Chromosome"/>
</dbReference>
<reference evidence="1 2" key="1">
    <citation type="submission" date="2021-05" db="EMBL/GenBank/DDBJ databases">
        <title>Novel species in genus Cellulomonas.</title>
        <authorList>
            <person name="Zhang G."/>
        </authorList>
    </citation>
    <scope>NUCLEOTIDE SEQUENCE [LARGE SCALE GENOMIC DNA]</scope>
    <source>
        <strain evidence="2">zg-ZUI222</strain>
    </source>
</reference>